<dbReference type="EMBL" id="JAAMPC010000005">
    <property type="protein sequence ID" value="KAG2311733.1"/>
    <property type="molecule type" value="Genomic_DNA"/>
</dbReference>
<protein>
    <submittedName>
        <fullName evidence="2">Uncharacterized protein</fullName>
    </submittedName>
</protein>
<comment type="caution">
    <text evidence="2">The sequence shown here is derived from an EMBL/GenBank/DDBJ whole genome shotgun (WGS) entry which is preliminary data.</text>
</comment>
<accession>A0A8X7VHK5</accession>
<gene>
    <name evidence="2" type="ORF">Bca52824_023290</name>
</gene>
<feature type="compositionally biased region" description="Acidic residues" evidence="1">
    <location>
        <begin position="61"/>
        <end position="80"/>
    </location>
</feature>
<feature type="region of interest" description="Disordered" evidence="1">
    <location>
        <begin position="54"/>
        <end position="82"/>
    </location>
</feature>
<evidence type="ECO:0000313" key="3">
    <source>
        <dbReference type="Proteomes" id="UP000886595"/>
    </source>
</evidence>
<sequence length="98" mass="11788">MDCTSYQSSATLWDWTDQSEKILGLVNLPSGPKKTRKMRMLTMRAQVRADHRRVRQAEIISTEEEELRNQDEEEEDEDALEERRRISKELMRRLIYFL</sequence>
<proteinExistence type="predicted"/>
<organism evidence="2 3">
    <name type="scientific">Brassica carinata</name>
    <name type="common">Ethiopian mustard</name>
    <name type="synonym">Abyssinian cabbage</name>
    <dbReference type="NCBI Taxonomy" id="52824"/>
    <lineage>
        <taxon>Eukaryota</taxon>
        <taxon>Viridiplantae</taxon>
        <taxon>Streptophyta</taxon>
        <taxon>Embryophyta</taxon>
        <taxon>Tracheophyta</taxon>
        <taxon>Spermatophyta</taxon>
        <taxon>Magnoliopsida</taxon>
        <taxon>eudicotyledons</taxon>
        <taxon>Gunneridae</taxon>
        <taxon>Pentapetalae</taxon>
        <taxon>rosids</taxon>
        <taxon>malvids</taxon>
        <taxon>Brassicales</taxon>
        <taxon>Brassicaceae</taxon>
        <taxon>Brassiceae</taxon>
        <taxon>Brassica</taxon>
    </lineage>
</organism>
<keyword evidence="3" id="KW-1185">Reference proteome</keyword>
<evidence type="ECO:0000313" key="2">
    <source>
        <dbReference type="EMBL" id="KAG2311733.1"/>
    </source>
</evidence>
<dbReference type="AlphaFoldDB" id="A0A8X7VHK5"/>
<reference evidence="2 3" key="1">
    <citation type="submission" date="2020-02" db="EMBL/GenBank/DDBJ databases">
        <authorList>
            <person name="Ma Q."/>
            <person name="Huang Y."/>
            <person name="Song X."/>
            <person name="Pei D."/>
        </authorList>
    </citation>
    <scope>NUCLEOTIDE SEQUENCE [LARGE SCALE GENOMIC DNA]</scope>
    <source>
        <strain evidence="2">Sxm20200214</strain>
        <tissue evidence="2">Leaf</tissue>
    </source>
</reference>
<dbReference type="Proteomes" id="UP000886595">
    <property type="component" value="Unassembled WGS sequence"/>
</dbReference>
<name>A0A8X7VHK5_BRACI</name>
<evidence type="ECO:0000256" key="1">
    <source>
        <dbReference type="SAM" id="MobiDB-lite"/>
    </source>
</evidence>